<protein>
    <submittedName>
        <fullName evidence="1">Uncharacterized protein</fullName>
    </submittedName>
</protein>
<evidence type="ECO:0000313" key="2">
    <source>
        <dbReference type="Proteomes" id="UP000324646"/>
    </source>
</evidence>
<dbReference type="Proteomes" id="UP000324646">
    <property type="component" value="Chromosome"/>
</dbReference>
<gene>
    <name evidence="1" type="ORF">FQB35_08220</name>
</gene>
<name>A0A5C0SE11_CRATE</name>
<dbReference type="EMBL" id="CP042243">
    <property type="protein sequence ID" value="QEK12360.1"/>
    <property type="molecule type" value="Genomic_DNA"/>
</dbReference>
<dbReference type="OrthoDB" id="1958145at2"/>
<sequence>MDIMEDILPILILIITLIGKIKNFNKKDEVKKPKKEKRIEKDFSHVNELKKTKYISDEKNENMVLEEKNTNQNEICKSKIEINKEYKKEIKREKIKSETEYVIKDSKRIKKNVLLNERNLFNGIIMSEVLGKPKSLRR</sequence>
<keyword evidence="2" id="KW-1185">Reference proteome</keyword>
<accession>A0A5C0SE11</accession>
<proteinExistence type="predicted"/>
<dbReference type="AlphaFoldDB" id="A0A5C0SE11"/>
<evidence type="ECO:0000313" key="1">
    <source>
        <dbReference type="EMBL" id="QEK12360.1"/>
    </source>
</evidence>
<dbReference type="RefSeq" id="WP_148809515.1">
    <property type="nucleotide sequence ID" value="NZ_CP042243.1"/>
</dbReference>
<dbReference type="KEGG" id="crs:FQB35_08220"/>
<reference evidence="1 2" key="1">
    <citation type="submission" date="2019-07" db="EMBL/GenBank/DDBJ databases">
        <title>Complete genome of Crassaminicella thermophila SY095.</title>
        <authorList>
            <person name="Li X."/>
        </authorList>
    </citation>
    <scope>NUCLEOTIDE SEQUENCE [LARGE SCALE GENOMIC DNA]</scope>
    <source>
        <strain evidence="1 2">SY095</strain>
    </source>
</reference>
<organism evidence="1 2">
    <name type="scientific">Crassaminicella thermophila</name>
    <dbReference type="NCBI Taxonomy" id="2599308"/>
    <lineage>
        <taxon>Bacteria</taxon>
        <taxon>Bacillati</taxon>
        <taxon>Bacillota</taxon>
        <taxon>Clostridia</taxon>
        <taxon>Eubacteriales</taxon>
        <taxon>Clostridiaceae</taxon>
        <taxon>Crassaminicella</taxon>
    </lineage>
</organism>